<evidence type="ECO:0000256" key="10">
    <source>
        <dbReference type="ARBA" id="ARBA00022917"/>
    </source>
</evidence>
<dbReference type="AlphaFoldDB" id="A0A3N5ASI3"/>
<comment type="subunit">
    <text evidence="3 13">Monomer.</text>
</comment>
<dbReference type="SMART" id="SM00840">
    <property type="entry name" value="DALR_2"/>
    <property type="match status" value="1"/>
</dbReference>
<dbReference type="InterPro" id="IPR024909">
    <property type="entry name" value="Cys-tRNA/MSH_ligase"/>
</dbReference>
<comment type="caution">
    <text evidence="15">The sequence shown here is derived from an EMBL/GenBank/DDBJ whole genome shotgun (WGS) entry which is preliminary data.</text>
</comment>
<dbReference type="InterPro" id="IPR015803">
    <property type="entry name" value="Cys-tRNA-ligase"/>
</dbReference>
<sequence>MIELYNTLSKRKEKLIPREPGVVRMYVCGPTTYNYIHLGNARAVVVFDTIRRHLEYRGYQVLFVQNFTDVDDKIINRASQEGIPPHEVAAKYTAAYFEDADRLNVRRADIHPRVSEHIPEIIVLVSTLVEKGYAYVSGGDVYFAVRRFPNYGKLSGRNPDDLLAGARIEPGENKRDPLDFALWKAAKPGEPKWPSPWGEGRPGWHIECSAMALKYLGPDFDIHGGGADLIFPHHENEIAQSEAATGQPFARYWLHNGFITVRQEKMSKSIGNVFLVRDILKLYPAPAVRLFLIGTHYRSPLDYAPEYLEAAVRSAERLANSYRLLTEAIAKQPPGEGDGSILGERLAAIEAAFGAAMDDDFNTARALACYFDLVREINGAVHTSPLPPQEILVRAMDLFCTFNRVLGIFPEKNGKPQVEGEKEHQEDDLSLRLLNLLITVRQEARQRKDWSTADRIRDGLKELGILLEDTPEGVRWKKA</sequence>
<dbReference type="GO" id="GO:0008270">
    <property type="term" value="F:zinc ion binding"/>
    <property type="evidence" value="ECO:0007669"/>
    <property type="project" value="UniProtKB-UniRule"/>
</dbReference>
<comment type="cofactor">
    <cofactor evidence="13">
        <name>Zn(2+)</name>
        <dbReference type="ChEBI" id="CHEBI:29105"/>
    </cofactor>
    <text evidence="13">Binds 1 zinc ion per subunit.</text>
</comment>
<dbReference type="PRINTS" id="PR00983">
    <property type="entry name" value="TRNASYNTHCYS"/>
</dbReference>
<dbReference type="EMBL" id="RKRE01000002">
    <property type="protein sequence ID" value="RPF46560.1"/>
    <property type="molecule type" value="Genomic_DNA"/>
</dbReference>
<feature type="binding site" evidence="13">
    <location>
        <position position="268"/>
    </location>
    <ligand>
        <name>ATP</name>
        <dbReference type="ChEBI" id="CHEBI:30616"/>
    </ligand>
</feature>
<dbReference type="PANTHER" id="PTHR10890:SF3">
    <property type="entry name" value="CYSTEINE--TRNA LIGASE, CYTOPLASMIC"/>
    <property type="match status" value="1"/>
</dbReference>
<evidence type="ECO:0000256" key="3">
    <source>
        <dbReference type="ARBA" id="ARBA00011245"/>
    </source>
</evidence>
<dbReference type="EC" id="6.1.1.16" evidence="13"/>
<evidence type="ECO:0000256" key="6">
    <source>
        <dbReference type="ARBA" id="ARBA00022723"/>
    </source>
</evidence>
<keyword evidence="7 13" id="KW-0547">Nucleotide-binding</keyword>
<dbReference type="CDD" id="cd00672">
    <property type="entry name" value="CysRS_core"/>
    <property type="match status" value="1"/>
</dbReference>
<dbReference type="InterPro" id="IPR032678">
    <property type="entry name" value="tRNA-synt_1_cat_dom"/>
</dbReference>
<dbReference type="Pfam" id="PF23493">
    <property type="entry name" value="CysS_C"/>
    <property type="match status" value="1"/>
</dbReference>
<dbReference type="GO" id="GO:0004817">
    <property type="term" value="F:cysteine-tRNA ligase activity"/>
    <property type="evidence" value="ECO:0007669"/>
    <property type="project" value="UniProtKB-UniRule"/>
</dbReference>
<dbReference type="InterPro" id="IPR015273">
    <property type="entry name" value="Cys-tRNA-synt_Ia_DALR"/>
</dbReference>
<keyword evidence="8 13" id="KW-0862">Zinc</keyword>
<comment type="subcellular location">
    <subcellularLocation>
        <location evidence="1 13">Cytoplasm</location>
    </subcellularLocation>
</comment>
<dbReference type="HAMAP" id="MF_00041">
    <property type="entry name" value="Cys_tRNA_synth"/>
    <property type="match status" value="1"/>
</dbReference>
<dbReference type="GO" id="GO:0005829">
    <property type="term" value="C:cytosol"/>
    <property type="evidence" value="ECO:0007669"/>
    <property type="project" value="TreeGrafter"/>
</dbReference>
<evidence type="ECO:0000256" key="1">
    <source>
        <dbReference type="ARBA" id="ARBA00004496"/>
    </source>
</evidence>
<reference evidence="15 16" key="1">
    <citation type="submission" date="2018-11" db="EMBL/GenBank/DDBJ databases">
        <title>Genomic Encyclopedia of Type Strains, Phase IV (KMG-IV): sequencing the most valuable type-strain genomes for metagenomic binning, comparative biology and taxonomic classification.</title>
        <authorList>
            <person name="Goeker M."/>
        </authorList>
    </citation>
    <scope>NUCLEOTIDE SEQUENCE [LARGE SCALE GENOMIC DNA]</scope>
    <source>
        <strain evidence="15 16">DSM 102936</strain>
    </source>
</reference>
<dbReference type="InterPro" id="IPR009080">
    <property type="entry name" value="tRNAsynth_Ia_anticodon-bd"/>
</dbReference>
<keyword evidence="10 13" id="KW-0648">Protein biosynthesis</keyword>
<comment type="catalytic activity">
    <reaction evidence="12 13">
        <text>tRNA(Cys) + L-cysteine + ATP = L-cysteinyl-tRNA(Cys) + AMP + diphosphate</text>
        <dbReference type="Rhea" id="RHEA:17773"/>
        <dbReference type="Rhea" id="RHEA-COMP:9661"/>
        <dbReference type="Rhea" id="RHEA-COMP:9679"/>
        <dbReference type="ChEBI" id="CHEBI:30616"/>
        <dbReference type="ChEBI" id="CHEBI:33019"/>
        <dbReference type="ChEBI" id="CHEBI:35235"/>
        <dbReference type="ChEBI" id="CHEBI:78442"/>
        <dbReference type="ChEBI" id="CHEBI:78517"/>
        <dbReference type="ChEBI" id="CHEBI:456215"/>
        <dbReference type="EC" id="6.1.1.16"/>
    </reaction>
</comment>
<dbReference type="GO" id="GO:0005524">
    <property type="term" value="F:ATP binding"/>
    <property type="evidence" value="ECO:0007669"/>
    <property type="project" value="UniProtKB-UniRule"/>
</dbReference>
<dbReference type="Gene3D" id="1.20.120.1910">
    <property type="entry name" value="Cysteine-tRNA ligase, C-terminal anti-codon recognition domain"/>
    <property type="match status" value="1"/>
</dbReference>
<feature type="domain" description="Cysteinyl-tRNA synthetase class Ia DALR" evidence="14">
    <location>
        <begin position="352"/>
        <end position="414"/>
    </location>
</feature>
<evidence type="ECO:0000313" key="15">
    <source>
        <dbReference type="EMBL" id="RPF46560.1"/>
    </source>
</evidence>
<feature type="binding site" evidence="13">
    <location>
        <position position="208"/>
    </location>
    <ligand>
        <name>Zn(2+)</name>
        <dbReference type="ChEBI" id="CHEBI:29105"/>
    </ligand>
</feature>
<evidence type="ECO:0000256" key="8">
    <source>
        <dbReference type="ARBA" id="ARBA00022833"/>
    </source>
</evidence>
<name>A0A3N5ASI3_9THEO</name>
<evidence type="ECO:0000313" key="16">
    <source>
        <dbReference type="Proteomes" id="UP000282654"/>
    </source>
</evidence>
<feature type="binding site" evidence="13">
    <location>
        <position position="28"/>
    </location>
    <ligand>
        <name>Zn(2+)</name>
        <dbReference type="ChEBI" id="CHEBI:29105"/>
    </ligand>
</feature>
<feature type="short sequence motif" description="'HIGH' region" evidence="13">
    <location>
        <begin position="30"/>
        <end position="40"/>
    </location>
</feature>
<evidence type="ECO:0000256" key="12">
    <source>
        <dbReference type="ARBA" id="ARBA00047398"/>
    </source>
</evidence>
<dbReference type="PANTHER" id="PTHR10890">
    <property type="entry name" value="CYSTEINYL-TRNA SYNTHETASE"/>
    <property type="match status" value="1"/>
</dbReference>
<proteinExistence type="inferred from homology"/>
<dbReference type="Gene3D" id="3.40.50.620">
    <property type="entry name" value="HUPs"/>
    <property type="match status" value="1"/>
</dbReference>
<keyword evidence="11 13" id="KW-0030">Aminoacyl-tRNA synthetase</keyword>
<keyword evidence="4 13" id="KW-0963">Cytoplasm</keyword>
<protein>
    <recommendedName>
        <fullName evidence="13">Cysteine--tRNA ligase</fullName>
        <ecNumber evidence="13">6.1.1.16</ecNumber>
    </recommendedName>
    <alternativeName>
        <fullName evidence="13">Cysteinyl-tRNA synthetase</fullName>
        <shortName evidence="13">CysRS</shortName>
    </alternativeName>
</protein>
<dbReference type="InterPro" id="IPR056411">
    <property type="entry name" value="CysS_C"/>
</dbReference>
<evidence type="ECO:0000259" key="14">
    <source>
        <dbReference type="SMART" id="SM00840"/>
    </source>
</evidence>
<feature type="short sequence motif" description="'KMSKS' region" evidence="13">
    <location>
        <begin position="265"/>
        <end position="269"/>
    </location>
</feature>
<keyword evidence="5 13" id="KW-0436">Ligase</keyword>
<evidence type="ECO:0000256" key="5">
    <source>
        <dbReference type="ARBA" id="ARBA00022598"/>
    </source>
</evidence>
<keyword evidence="16" id="KW-1185">Reference proteome</keyword>
<evidence type="ECO:0000256" key="13">
    <source>
        <dbReference type="HAMAP-Rule" id="MF_00041"/>
    </source>
</evidence>
<organism evidence="15 16">
    <name type="scientific">Thermodesulfitimonas autotrophica</name>
    <dbReference type="NCBI Taxonomy" id="1894989"/>
    <lineage>
        <taxon>Bacteria</taxon>
        <taxon>Bacillati</taxon>
        <taxon>Bacillota</taxon>
        <taxon>Clostridia</taxon>
        <taxon>Thermoanaerobacterales</taxon>
        <taxon>Thermoanaerobacteraceae</taxon>
        <taxon>Thermodesulfitimonas</taxon>
    </lineage>
</organism>
<dbReference type="NCBIfam" id="TIGR00435">
    <property type="entry name" value="cysS"/>
    <property type="match status" value="1"/>
</dbReference>
<dbReference type="GO" id="GO:0006423">
    <property type="term" value="P:cysteinyl-tRNA aminoacylation"/>
    <property type="evidence" value="ECO:0007669"/>
    <property type="project" value="UniProtKB-UniRule"/>
</dbReference>
<dbReference type="SUPFAM" id="SSF52374">
    <property type="entry name" value="Nucleotidylyl transferase"/>
    <property type="match status" value="1"/>
</dbReference>
<accession>A0A3N5ASI3</accession>
<dbReference type="Pfam" id="PF01406">
    <property type="entry name" value="tRNA-synt_1e"/>
    <property type="match status" value="1"/>
</dbReference>
<comment type="similarity">
    <text evidence="2 13">Belongs to the class-I aminoacyl-tRNA synthetase family.</text>
</comment>
<evidence type="ECO:0000256" key="4">
    <source>
        <dbReference type="ARBA" id="ARBA00022490"/>
    </source>
</evidence>
<keyword evidence="6 13" id="KW-0479">Metal-binding</keyword>
<dbReference type="Proteomes" id="UP000282654">
    <property type="component" value="Unassembled WGS sequence"/>
</dbReference>
<keyword evidence="9 13" id="KW-0067">ATP-binding</keyword>
<dbReference type="InterPro" id="IPR014729">
    <property type="entry name" value="Rossmann-like_a/b/a_fold"/>
</dbReference>
<evidence type="ECO:0000256" key="11">
    <source>
        <dbReference type="ARBA" id="ARBA00023146"/>
    </source>
</evidence>
<evidence type="ECO:0000256" key="7">
    <source>
        <dbReference type="ARBA" id="ARBA00022741"/>
    </source>
</evidence>
<feature type="binding site" evidence="13">
    <location>
        <position position="233"/>
    </location>
    <ligand>
        <name>Zn(2+)</name>
        <dbReference type="ChEBI" id="CHEBI:29105"/>
    </ligand>
</feature>
<dbReference type="SUPFAM" id="SSF47323">
    <property type="entry name" value="Anticodon-binding domain of a subclass of class I aminoacyl-tRNA synthetases"/>
    <property type="match status" value="1"/>
</dbReference>
<evidence type="ECO:0000256" key="9">
    <source>
        <dbReference type="ARBA" id="ARBA00022840"/>
    </source>
</evidence>
<evidence type="ECO:0000256" key="2">
    <source>
        <dbReference type="ARBA" id="ARBA00005594"/>
    </source>
</evidence>
<feature type="binding site" evidence="13">
    <location>
        <position position="237"/>
    </location>
    <ligand>
        <name>Zn(2+)</name>
        <dbReference type="ChEBI" id="CHEBI:29105"/>
    </ligand>
</feature>
<dbReference type="FunFam" id="3.40.50.620:FF:000009">
    <property type="entry name" value="Cysteine--tRNA ligase"/>
    <property type="match status" value="1"/>
</dbReference>
<dbReference type="Pfam" id="PF09190">
    <property type="entry name" value="DALR_2"/>
    <property type="match status" value="1"/>
</dbReference>
<gene>
    <name evidence="13" type="primary">cysS</name>
    <name evidence="15" type="ORF">EDD75_0797</name>
</gene>